<evidence type="ECO:0000313" key="3">
    <source>
        <dbReference type="Proteomes" id="UP000004995"/>
    </source>
</evidence>
<reference evidence="3" key="1">
    <citation type="journal article" date="2012" name="Nat. Biotechnol.">
        <title>Reference genome sequence of the model plant Setaria.</title>
        <authorList>
            <person name="Bennetzen J.L."/>
            <person name="Schmutz J."/>
            <person name="Wang H."/>
            <person name="Percifield R."/>
            <person name="Hawkins J."/>
            <person name="Pontaroli A.C."/>
            <person name="Estep M."/>
            <person name="Feng L."/>
            <person name="Vaughn J.N."/>
            <person name="Grimwood J."/>
            <person name="Jenkins J."/>
            <person name="Barry K."/>
            <person name="Lindquist E."/>
            <person name="Hellsten U."/>
            <person name="Deshpande S."/>
            <person name="Wang X."/>
            <person name="Wu X."/>
            <person name="Mitros T."/>
            <person name="Triplett J."/>
            <person name="Yang X."/>
            <person name="Ye C.Y."/>
            <person name="Mauro-Herrera M."/>
            <person name="Wang L."/>
            <person name="Li P."/>
            <person name="Sharma M."/>
            <person name="Sharma R."/>
            <person name="Ronald P.C."/>
            <person name="Panaud O."/>
            <person name="Kellogg E.A."/>
            <person name="Brutnell T.P."/>
            <person name="Doust A.N."/>
            <person name="Tuskan G.A."/>
            <person name="Rokhsar D."/>
            <person name="Devos K.M."/>
        </authorList>
    </citation>
    <scope>NUCLEOTIDE SEQUENCE [LARGE SCALE GENOMIC DNA]</scope>
    <source>
        <strain evidence="3">cv. Yugu1</strain>
    </source>
</reference>
<protein>
    <submittedName>
        <fullName evidence="2">Uncharacterized protein</fullName>
    </submittedName>
</protein>
<sequence length="174" mass="17395">MRKGAAVGAGPGPERRPSSDPRLPGAIPLPAPPRRPWAGAGAAVAGGLGLGTVGAGSAACPGRGAWPGSAGSEPPLMDFFRAFGCEYFRFGTLAVSSSFFASPSNPATPAAAAPARAEGRRGGAGRGMAQGRRGSEEGRRSGPGPALTAAPLHIAADWSQRAGDVITEQLRLVE</sequence>
<evidence type="ECO:0000256" key="1">
    <source>
        <dbReference type="SAM" id="MobiDB-lite"/>
    </source>
</evidence>
<proteinExistence type="predicted"/>
<feature type="compositionally biased region" description="Low complexity" evidence="1">
    <location>
        <begin position="105"/>
        <end position="116"/>
    </location>
</feature>
<dbReference type="EnsemblPlants" id="KQL11198">
    <property type="protein sequence ID" value="KQL11198"/>
    <property type="gene ID" value="SETIT_0083932mg"/>
</dbReference>
<feature type="region of interest" description="Disordered" evidence="1">
    <location>
        <begin position="105"/>
        <end position="148"/>
    </location>
</feature>
<dbReference type="Proteomes" id="UP000004995">
    <property type="component" value="Unassembled WGS sequence"/>
</dbReference>
<dbReference type="EMBL" id="AGNK02002584">
    <property type="status" value="NOT_ANNOTATED_CDS"/>
    <property type="molecule type" value="Genomic_DNA"/>
</dbReference>
<name>A0A0Q3PZQ3_SETIT</name>
<keyword evidence="3" id="KW-1185">Reference proteome</keyword>
<dbReference type="AlphaFoldDB" id="A0A0Q3PZQ3"/>
<dbReference type="InParanoid" id="A0A0Q3PZQ3"/>
<reference evidence="2" key="2">
    <citation type="submission" date="2018-08" db="UniProtKB">
        <authorList>
            <consortium name="EnsemblPlants"/>
        </authorList>
    </citation>
    <scope>IDENTIFICATION</scope>
    <source>
        <strain evidence="2">Yugu1</strain>
    </source>
</reference>
<dbReference type="ExpressionAtlas" id="A0A0Q3PZQ3">
    <property type="expression patterns" value="baseline"/>
</dbReference>
<organism evidence="2 3">
    <name type="scientific">Setaria italica</name>
    <name type="common">Foxtail millet</name>
    <name type="synonym">Panicum italicum</name>
    <dbReference type="NCBI Taxonomy" id="4555"/>
    <lineage>
        <taxon>Eukaryota</taxon>
        <taxon>Viridiplantae</taxon>
        <taxon>Streptophyta</taxon>
        <taxon>Embryophyta</taxon>
        <taxon>Tracheophyta</taxon>
        <taxon>Spermatophyta</taxon>
        <taxon>Magnoliopsida</taxon>
        <taxon>Liliopsida</taxon>
        <taxon>Poales</taxon>
        <taxon>Poaceae</taxon>
        <taxon>PACMAD clade</taxon>
        <taxon>Panicoideae</taxon>
        <taxon>Panicodae</taxon>
        <taxon>Paniceae</taxon>
        <taxon>Cenchrinae</taxon>
        <taxon>Setaria</taxon>
    </lineage>
</organism>
<dbReference type="Gramene" id="KQL11198">
    <property type="protein sequence ID" value="KQL11198"/>
    <property type="gene ID" value="SETIT_0083932mg"/>
</dbReference>
<accession>A0A0Q3PZQ3</accession>
<feature type="region of interest" description="Disordered" evidence="1">
    <location>
        <begin position="1"/>
        <end position="40"/>
    </location>
</feature>
<evidence type="ECO:0000313" key="2">
    <source>
        <dbReference type="EnsemblPlants" id="KQL11198"/>
    </source>
</evidence>